<dbReference type="HOGENOM" id="CLU_2359685_0_0_1"/>
<dbReference type="Proteomes" id="UP000030653">
    <property type="component" value="Unassembled WGS sequence"/>
</dbReference>
<gene>
    <name evidence="2" type="ORF">DACRYDRAFT_22661</name>
</gene>
<dbReference type="AlphaFoldDB" id="M5GC26"/>
<evidence type="ECO:0000313" key="2">
    <source>
        <dbReference type="EMBL" id="EJU01583.1"/>
    </source>
</evidence>
<evidence type="ECO:0000313" key="3">
    <source>
        <dbReference type="Proteomes" id="UP000030653"/>
    </source>
</evidence>
<evidence type="ECO:0000256" key="1">
    <source>
        <dbReference type="SAM" id="MobiDB-lite"/>
    </source>
</evidence>
<name>M5GC26_DACPD</name>
<dbReference type="RefSeq" id="XP_040628480.1">
    <property type="nucleotide sequence ID" value="XM_040772912.1"/>
</dbReference>
<dbReference type="EMBL" id="JH795864">
    <property type="protein sequence ID" value="EJU01583.1"/>
    <property type="molecule type" value="Genomic_DNA"/>
</dbReference>
<feature type="region of interest" description="Disordered" evidence="1">
    <location>
        <begin position="53"/>
        <end position="96"/>
    </location>
</feature>
<dbReference type="GeneID" id="63687974"/>
<proteinExistence type="predicted"/>
<sequence>MSPQPKRGSSTSLAQAYDTSRLNTPLFLRTSGSRCCGTLCSIASHVTLRLTKHPDQSGPRLHQWQGKSIRGRRNVSDASDRLTPRTLKTTLYESTK</sequence>
<feature type="compositionally biased region" description="Basic and acidic residues" evidence="1">
    <location>
        <begin position="74"/>
        <end position="83"/>
    </location>
</feature>
<accession>M5GC26</accession>
<protein>
    <submittedName>
        <fullName evidence="2">Uncharacterized protein</fullName>
    </submittedName>
</protein>
<feature type="compositionally biased region" description="Polar residues" evidence="1">
    <location>
        <begin position="86"/>
        <end position="96"/>
    </location>
</feature>
<reference evidence="2 3" key="1">
    <citation type="journal article" date="2012" name="Science">
        <title>The Paleozoic origin of enzymatic lignin decomposition reconstructed from 31 fungal genomes.</title>
        <authorList>
            <person name="Floudas D."/>
            <person name="Binder M."/>
            <person name="Riley R."/>
            <person name="Barry K."/>
            <person name="Blanchette R.A."/>
            <person name="Henrissat B."/>
            <person name="Martinez A.T."/>
            <person name="Otillar R."/>
            <person name="Spatafora J.W."/>
            <person name="Yadav J.S."/>
            <person name="Aerts A."/>
            <person name="Benoit I."/>
            <person name="Boyd A."/>
            <person name="Carlson A."/>
            <person name="Copeland A."/>
            <person name="Coutinho P.M."/>
            <person name="de Vries R.P."/>
            <person name="Ferreira P."/>
            <person name="Findley K."/>
            <person name="Foster B."/>
            <person name="Gaskell J."/>
            <person name="Glotzer D."/>
            <person name="Gorecki P."/>
            <person name="Heitman J."/>
            <person name="Hesse C."/>
            <person name="Hori C."/>
            <person name="Igarashi K."/>
            <person name="Jurgens J.A."/>
            <person name="Kallen N."/>
            <person name="Kersten P."/>
            <person name="Kohler A."/>
            <person name="Kuees U."/>
            <person name="Kumar T.K.A."/>
            <person name="Kuo A."/>
            <person name="LaButti K."/>
            <person name="Larrondo L.F."/>
            <person name="Lindquist E."/>
            <person name="Ling A."/>
            <person name="Lombard V."/>
            <person name="Lucas S."/>
            <person name="Lundell T."/>
            <person name="Martin R."/>
            <person name="McLaughlin D.J."/>
            <person name="Morgenstern I."/>
            <person name="Morin E."/>
            <person name="Murat C."/>
            <person name="Nagy L.G."/>
            <person name="Nolan M."/>
            <person name="Ohm R.A."/>
            <person name="Patyshakuliyeva A."/>
            <person name="Rokas A."/>
            <person name="Ruiz-Duenas F.J."/>
            <person name="Sabat G."/>
            <person name="Salamov A."/>
            <person name="Samejima M."/>
            <person name="Schmutz J."/>
            <person name="Slot J.C."/>
            <person name="St John F."/>
            <person name="Stenlid J."/>
            <person name="Sun H."/>
            <person name="Sun S."/>
            <person name="Syed K."/>
            <person name="Tsang A."/>
            <person name="Wiebenga A."/>
            <person name="Young D."/>
            <person name="Pisabarro A."/>
            <person name="Eastwood D.C."/>
            <person name="Martin F."/>
            <person name="Cullen D."/>
            <person name="Grigoriev I.V."/>
            <person name="Hibbett D.S."/>
        </authorList>
    </citation>
    <scope>NUCLEOTIDE SEQUENCE [LARGE SCALE GENOMIC DNA]</scope>
    <source>
        <strain evidence="2 3">DJM-731 SS1</strain>
    </source>
</reference>
<keyword evidence="3" id="KW-1185">Reference proteome</keyword>
<organism evidence="2 3">
    <name type="scientific">Dacryopinax primogenitus (strain DJM 731)</name>
    <name type="common">Brown rot fungus</name>
    <dbReference type="NCBI Taxonomy" id="1858805"/>
    <lineage>
        <taxon>Eukaryota</taxon>
        <taxon>Fungi</taxon>
        <taxon>Dikarya</taxon>
        <taxon>Basidiomycota</taxon>
        <taxon>Agaricomycotina</taxon>
        <taxon>Dacrymycetes</taxon>
        <taxon>Dacrymycetales</taxon>
        <taxon>Dacrymycetaceae</taxon>
        <taxon>Dacryopinax</taxon>
    </lineage>
</organism>